<sequence length="85" mass="8776">MVFIAALPTSLPVAFPTALPVPSSSPSTTNIGFSVSIPTAVLSTNASRAGLTNLTLKGARGNNNSLLRSPLNPNSLSHCLRLFTL</sequence>
<dbReference type="EMBL" id="JAJSOW010000003">
    <property type="protein sequence ID" value="KAI9195829.1"/>
    <property type="molecule type" value="Genomic_DNA"/>
</dbReference>
<organism evidence="1 2">
    <name type="scientific">Acer negundo</name>
    <name type="common">Box elder</name>
    <dbReference type="NCBI Taxonomy" id="4023"/>
    <lineage>
        <taxon>Eukaryota</taxon>
        <taxon>Viridiplantae</taxon>
        <taxon>Streptophyta</taxon>
        <taxon>Embryophyta</taxon>
        <taxon>Tracheophyta</taxon>
        <taxon>Spermatophyta</taxon>
        <taxon>Magnoliopsida</taxon>
        <taxon>eudicotyledons</taxon>
        <taxon>Gunneridae</taxon>
        <taxon>Pentapetalae</taxon>
        <taxon>rosids</taxon>
        <taxon>malvids</taxon>
        <taxon>Sapindales</taxon>
        <taxon>Sapindaceae</taxon>
        <taxon>Hippocastanoideae</taxon>
        <taxon>Acereae</taxon>
        <taxon>Acer</taxon>
    </lineage>
</organism>
<reference evidence="1" key="2">
    <citation type="submission" date="2023-02" db="EMBL/GenBank/DDBJ databases">
        <authorList>
            <person name="Swenson N.G."/>
            <person name="Wegrzyn J.L."/>
            <person name="Mcevoy S.L."/>
        </authorList>
    </citation>
    <scope>NUCLEOTIDE SEQUENCE</scope>
    <source>
        <strain evidence="1">91603</strain>
        <tissue evidence="1">Leaf</tissue>
    </source>
</reference>
<dbReference type="Proteomes" id="UP001064489">
    <property type="component" value="Chromosome 1"/>
</dbReference>
<evidence type="ECO:0000313" key="2">
    <source>
        <dbReference type="Proteomes" id="UP001064489"/>
    </source>
</evidence>
<name>A0AAD5JKD3_ACENE</name>
<keyword evidence="2" id="KW-1185">Reference proteome</keyword>
<dbReference type="AlphaFoldDB" id="A0AAD5JKD3"/>
<proteinExistence type="predicted"/>
<protein>
    <submittedName>
        <fullName evidence="1">Uncharacterized protein</fullName>
    </submittedName>
</protein>
<reference evidence="1" key="1">
    <citation type="journal article" date="2022" name="Plant J.">
        <title>Strategies of tolerance reflected in two North American maple genomes.</title>
        <authorList>
            <person name="McEvoy S.L."/>
            <person name="Sezen U.U."/>
            <person name="Trouern-Trend A."/>
            <person name="McMahon S.M."/>
            <person name="Schaberg P.G."/>
            <person name="Yang J."/>
            <person name="Wegrzyn J.L."/>
            <person name="Swenson N.G."/>
        </authorList>
    </citation>
    <scope>NUCLEOTIDE SEQUENCE</scope>
    <source>
        <strain evidence="1">91603</strain>
    </source>
</reference>
<comment type="caution">
    <text evidence="1">The sequence shown here is derived from an EMBL/GenBank/DDBJ whole genome shotgun (WGS) entry which is preliminary data.</text>
</comment>
<evidence type="ECO:0000313" key="1">
    <source>
        <dbReference type="EMBL" id="KAI9195829.1"/>
    </source>
</evidence>
<gene>
    <name evidence="1" type="ORF">LWI28_018500</name>
</gene>
<accession>A0AAD5JKD3</accession>